<evidence type="ECO:0000256" key="3">
    <source>
        <dbReference type="SAM" id="MobiDB-lite"/>
    </source>
</evidence>
<name>A0A7R8YSU9_HERIL</name>
<evidence type="ECO:0000313" key="5">
    <source>
        <dbReference type="EMBL" id="CAD7081014.1"/>
    </source>
</evidence>
<dbReference type="GO" id="GO:0005634">
    <property type="term" value="C:nucleus"/>
    <property type="evidence" value="ECO:0007669"/>
    <property type="project" value="UniProtKB-SubCell"/>
</dbReference>
<dbReference type="OrthoDB" id="10070927at2759"/>
<dbReference type="OMA" id="RCQRIQA"/>
<dbReference type="InterPro" id="IPR056513">
    <property type="entry name" value="INO80F"/>
</dbReference>
<evidence type="ECO:0000259" key="4">
    <source>
        <dbReference type="Pfam" id="PF24245"/>
    </source>
</evidence>
<feature type="compositionally biased region" description="Basic and acidic residues" evidence="3">
    <location>
        <begin position="89"/>
        <end position="104"/>
    </location>
</feature>
<dbReference type="FunCoup" id="A0A7R8YSU9">
    <property type="interactions" value="20"/>
</dbReference>
<keyword evidence="2" id="KW-0539">Nucleus</keyword>
<protein>
    <recommendedName>
        <fullName evidence="4">INO80 complex subunit F domain-containing protein</fullName>
    </recommendedName>
</protein>
<comment type="subcellular location">
    <subcellularLocation>
        <location evidence="1">Nucleus</location>
    </subcellularLocation>
</comment>
<gene>
    <name evidence="5" type="ORF">HERILL_LOCUS4141</name>
</gene>
<reference evidence="5 6" key="1">
    <citation type="submission" date="2020-11" db="EMBL/GenBank/DDBJ databases">
        <authorList>
            <person name="Wallbank WR R."/>
            <person name="Pardo Diaz C."/>
            <person name="Kozak K."/>
            <person name="Martin S."/>
            <person name="Jiggins C."/>
            <person name="Moest M."/>
            <person name="Warren A I."/>
            <person name="Generalovic N T."/>
            <person name="Byers J.R.P. K."/>
            <person name="Montejo-Kovacevich G."/>
            <person name="Yen C E."/>
        </authorList>
    </citation>
    <scope>NUCLEOTIDE SEQUENCE [LARGE SCALE GENOMIC DNA]</scope>
</reference>
<dbReference type="Proteomes" id="UP000594454">
    <property type="component" value="Chromosome 2"/>
</dbReference>
<keyword evidence="6" id="KW-1185">Reference proteome</keyword>
<evidence type="ECO:0000256" key="2">
    <source>
        <dbReference type="ARBA" id="ARBA00023242"/>
    </source>
</evidence>
<dbReference type="InParanoid" id="A0A7R8YSU9"/>
<dbReference type="Pfam" id="PF24245">
    <property type="entry name" value="INO80F"/>
    <property type="match status" value="1"/>
</dbReference>
<proteinExistence type="predicted"/>
<dbReference type="AlphaFoldDB" id="A0A7R8YSU9"/>
<feature type="region of interest" description="Disordered" evidence="3">
    <location>
        <begin position="68"/>
        <end position="104"/>
    </location>
</feature>
<accession>A0A7R8YSU9</accession>
<feature type="domain" description="INO80 complex subunit F" evidence="4">
    <location>
        <begin position="11"/>
        <end position="57"/>
    </location>
</feature>
<organism evidence="5 6">
    <name type="scientific">Hermetia illucens</name>
    <name type="common">Black soldier fly</name>
    <dbReference type="NCBI Taxonomy" id="343691"/>
    <lineage>
        <taxon>Eukaryota</taxon>
        <taxon>Metazoa</taxon>
        <taxon>Ecdysozoa</taxon>
        <taxon>Arthropoda</taxon>
        <taxon>Hexapoda</taxon>
        <taxon>Insecta</taxon>
        <taxon>Pterygota</taxon>
        <taxon>Neoptera</taxon>
        <taxon>Endopterygota</taxon>
        <taxon>Diptera</taxon>
        <taxon>Brachycera</taxon>
        <taxon>Stratiomyomorpha</taxon>
        <taxon>Stratiomyidae</taxon>
        <taxon>Hermetiinae</taxon>
        <taxon>Hermetia</taxon>
    </lineage>
</organism>
<dbReference type="EMBL" id="LR899010">
    <property type="protein sequence ID" value="CAD7081014.1"/>
    <property type="molecule type" value="Genomic_DNA"/>
</dbReference>
<evidence type="ECO:0000256" key="1">
    <source>
        <dbReference type="ARBA" id="ARBA00004123"/>
    </source>
</evidence>
<sequence>MLKDNVTNDKYRKAVEQLYLRYQEVQAENERYVYRLAKVKKMVKRRLKDVAMLKSRLDRYNDGWRHVPMVAPHRTRKTELKRGPKPKPKNTEPKVRVKKQKSTEKTLKQKILTANKIVD</sequence>
<evidence type="ECO:0000313" key="6">
    <source>
        <dbReference type="Proteomes" id="UP000594454"/>
    </source>
</evidence>